<gene>
    <name evidence="1" type="ORF">RCOM_0797620</name>
</gene>
<proteinExistence type="predicted"/>
<reference evidence="2" key="1">
    <citation type="journal article" date="2010" name="Nat. Biotechnol.">
        <title>Draft genome sequence of the oilseed species Ricinus communis.</title>
        <authorList>
            <person name="Chan A.P."/>
            <person name="Crabtree J."/>
            <person name="Zhao Q."/>
            <person name="Lorenzi H."/>
            <person name="Orvis J."/>
            <person name="Puiu D."/>
            <person name="Melake-Berhan A."/>
            <person name="Jones K.M."/>
            <person name="Redman J."/>
            <person name="Chen G."/>
            <person name="Cahoon E.B."/>
            <person name="Gedil M."/>
            <person name="Stanke M."/>
            <person name="Haas B.J."/>
            <person name="Wortman J.R."/>
            <person name="Fraser-Liggett C.M."/>
            <person name="Ravel J."/>
            <person name="Rabinowicz P.D."/>
        </authorList>
    </citation>
    <scope>NUCLEOTIDE SEQUENCE [LARGE SCALE GENOMIC DNA]</scope>
    <source>
        <strain evidence="2">cv. Hale</strain>
    </source>
</reference>
<name>B9RRT3_RICCO</name>
<protein>
    <submittedName>
        <fullName evidence="1">Uncharacterized protein</fullName>
    </submittedName>
</protein>
<dbReference type="InParanoid" id="B9RRT3"/>
<dbReference type="AlphaFoldDB" id="B9RRT3"/>
<organism evidence="1 2">
    <name type="scientific">Ricinus communis</name>
    <name type="common">Castor bean</name>
    <dbReference type="NCBI Taxonomy" id="3988"/>
    <lineage>
        <taxon>Eukaryota</taxon>
        <taxon>Viridiplantae</taxon>
        <taxon>Streptophyta</taxon>
        <taxon>Embryophyta</taxon>
        <taxon>Tracheophyta</taxon>
        <taxon>Spermatophyta</taxon>
        <taxon>Magnoliopsida</taxon>
        <taxon>eudicotyledons</taxon>
        <taxon>Gunneridae</taxon>
        <taxon>Pentapetalae</taxon>
        <taxon>rosids</taxon>
        <taxon>fabids</taxon>
        <taxon>Malpighiales</taxon>
        <taxon>Euphorbiaceae</taxon>
        <taxon>Acalyphoideae</taxon>
        <taxon>Acalypheae</taxon>
        <taxon>Ricinus</taxon>
    </lineage>
</organism>
<dbReference type="Proteomes" id="UP000008311">
    <property type="component" value="Unassembled WGS sequence"/>
</dbReference>
<sequence>MRIVMKKLDHGKEGAPLGAIVLLAAECWVAVRGLPVAWNGGRRHVELGDKVLVGILIEQQKKFSCSFGYGF</sequence>
<evidence type="ECO:0000313" key="1">
    <source>
        <dbReference type="EMBL" id="EEF45793.1"/>
    </source>
</evidence>
<accession>B9RRT3</accession>
<dbReference type="EMBL" id="EQ973807">
    <property type="protein sequence ID" value="EEF45793.1"/>
    <property type="molecule type" value="Genomic_DNA"/>
</dbReference>
<keyword evidence="2" id="KW-1185">Reference proteome</keyword>
<evidence type="ECO:0000313" key="2">
    <source>
        <dbReference type="Proteomes" id="UP000008311"/>
    </source>
</evidence>